<dbReference type="EMBL" id="PYSW02000037">
    <property type="protein sequence ID" value="KAG2377571.1"/>
    <property type="molecule type" value="Genomic_DNA"/>
</dbReference>
<dbReference type="Proteomes" id="UP000816034">
    <property type="component" value="Unassembled WGS sequence"/>
</dbReference>
<evidence type="ECO:0000313" key="2">
    <source>
        <dbReference type="Proteomes" id="UP000816034"/>
    </source>
</evidence>
<gene>
    <name evidence="1" type="ORF">C9374_009087</name>
</gene>
<keyword evidence="2" id="KW-1185">Reference proteome</keyword>
<dbReference type="Gene3D" id="3.90.1720.10">
    <property type="entry name" value="endopeptidase domain like (from Nostoc punctiforme)"/>
    <property type="match status" value="2"/>
</dbReference>
<name>A0AA88GJE3_NAELO</name>
<sequence length="554" mass="63582">MGNNVGGSVSRSDLGLKPWYMLYEIEQTLNTGDLVLFSTRSTPGRLFRFHTNSKYCHVGIIVKIPKSDKSNYSESESSLIQGKPPSAEHIYVLEPQVDYEQFLDLSLLPAAALNSTISSKSSTSTNDLTQGSSIMSSSTFKIKVRASMIRLSSKLYSGYYDLVSVRKLKYLNGKKGSDLIHSQLFDLLFNRDLERKDPLNDLANILESEFTFSMHPHYFNHFFRESLFENGLIFASPPEDRQLLISANFTALMYDKLGIFKMENSSIISKFTPFHFSEDSSYKLPFNKQLVMGLEDPMYIYLDYEVFADQLRVENKTLPLKVTDFPISDKIVRNRLSLNWNESLISTLRSGDLIFTQEESSVGRAVRRVWNGSLYSRVGVIIRIQGQFFVYDIAPYYLSQEEAKTPNCKILEGRVQSLHSYLASIPFIRVAVRKLESESTNVSMRMQEKRVHVSLQLEQTNECLMNKRIRELFENIDGTFIPRIRFDVSNVFSCVFVLLMLKQLRLINVSDNPIDLLTYTPTHLLDFKKLNGDYKLGDEMILLNAEILINQHKV</sequence>
<dbReference type="InterPro" id="IPR038765">
    <property type="entry name" value="Papain-like_cys_pep_sf"/>
</dbReference>
<dbReference type="RefSeq" id="XP_044544833.1">
    <property type="nucleotide sequence ID" value="XM_044699235.1"/>
</dbReference>
<reference evidence="1 2" key="1">
    <citation type="journal article" date="2018" name="BMC Genomics">
        <title>The genome of Naegleria lovaniensis, the basis for a comparative approach to unravel pathogenicity factors of the human pathogenic amoeba N. fowleri.</title>
        <authorList>
            <person name="Liechti N."/>
            <person name="Schurch N."/>
            <person name="Bruggmann R."/>
            <person name="Wittwer M."/>
        </authorList>
    </citation>
    <scope>NUCLEOTIDE SEQUENCE [LARGE SCALE GENOMIC DNA]</scope>
    <source>
        <strain evidence="1 2">ATCC 30569</strain>
    </source>
</reference>
<accession>A0AA88GJE3</accession>
<protein>
    <submittedName>
        <fullName evidence="1">Uncharacterized protein</fullName>
    </submittedName>
</protein>
<dbReference type="GeneID" id="68101541"/>
<organism evidence="1 2">
    <name type="scientific">Naegleria lovaniensis</name>
    <name type="common">Amoeba</name>
    <dbReference type="NCBI Taxonomy" id="51637"/>
    <lineage>
        <taxon>Eukaryota</taxon>
        <taxon>Discoba</taxon>
        <taxon>Heterolobosea</taxon>
        <taxon>Tetramitia</taxon>
        <taxon>Eutetramitia</taxon>
        <taxon>Vahlkampfiidae</taxon>
        <taxon>Naegleria</taxon>
    </lineage>
</organism>
<proteinExistence type="predicted"/>
<comment type="caution">
    <text evidence="1">The sequence shown here is derived from an EMBL/GenBank/DDBJ whole genome shotgun (WGS) entry which is preliminary data.</text>
</comment>
<dbReference type="AlphaFoldDB" id="A0AA88GJE3"/>
<evidence type="ECO:0000313" key="1">
    <source>
        <dbReference type="EMBL" id="KAG2377571.1"/>
    </source>
</evidence>
<dbReference type="SUPFAM" id="SSF54001">
    <property type="entry name" value="Cysteine proteinases"/>
    <property type="match status" value="2"/>
</dbReference>